<dbReference type="PANTHER" id="PTHR10704:SF44">
    <property type="entry name" value="LD35051P-RELATED"/>
    <property type="match status" value="1"/>
</dbReference>
<dbReference type="STRING" id="1150864.MILUP08_45454"/>
<evidence type="ECO:0008006" key="3">
    <source>
        <dbReference type="Google" id="ProtNLM"/>
    </source>
</evidence>
<sequence length="302" mass="32811">MKVVYLTGWNRSGSTVLGNLLGELPGVVHVGELYYLWRNGVLGIGTNTSCGCGETLTECQLWSRVVDRVAGSDPALAARRIVAEQRRHVRVRHTGARLAEVAGRRPRPAGVTEVARRMIGTYRAVAEETGAEVIVDGSKYPAEAAVLLGDAGLDLRVLHLVRDPRAVAHSFARPKQYLPRMSAARSTGMWTALNVASDRIGRAAPERYLRLRYEDFASAPRDVLGGVLRWADLPGEPPVGPDGRAVLGVNHTVTGNPDRLRRGPTTIRPDLAWRDALPARAAVVATTLAAPVLRRYGYPLRP</sequence>
<organism evidence="1 2">
    <name type="scientific">Micromonospora lupini str. Lupac 08</name>
    <dbReference type="NCBI Taxonomy" id="1150864"/>
    <lineage>
        <taxon>Bacteria</taxon>
        <taxon>Bacillati</taxon>
        <taxon>Actinomycetota</taxon>
        <taxon>Actinomycetes</taxon>
        <taxon>Micromonosporales</taxon>
        <taxon>Micromonosporaceae</taxon>
        <taxon>Micromonospora</taxon>
    </lineage>
</organism>
<dbReference type="SUPFAM" id="SSF52540">
    <property type="entry name" value="P-loop containing nucleoside triphosphate hydrolases"/>
    <property type="match status" value="1"/>
</dbReference>
<name>I0L9S4_9ACTN</name>
<dbReference type="GO" id="GO:0006790">
    <property type="term" value="P:sulfur compound metabolic process"/>
    <property type="evidence" value="ECO:0007669"/>
    <property type="project" value="TreeGrafter"/>
</dbReference>
<accession>I0L9S4</accession>
<proteinExistence type="predicted"/>
<dbReference type="Proteomes" id="UP000003448">
    <property type="component" value="Unassembled WGS sequence"/>
</dbReference>
<dbReference type="GO" id="GO:0001517">
    <property type="term" value="F:N-acetylglucosamine 6-O-sulfotransferase activity"/>
    <property type="evidence" value="ECO:0007669"/>
    <property type="project" value="TreeGrafter"/>
</dbReference>
<dbReference type="Pfam" id="PF13469">
    <property type="entry name" value="Sulfotransfer_3"/>
    <property type="match status" value="1"/>
</dbReference>
<dbReference type="OrthoDB" id="663914at2"/>
<protein>
    <recommendedName>
        <fullName evidence="3">Sulfotransferase</fullName>
    </recommendedName>
</protein>
<evidence type="ECO:0000313" key="2">
    <source>
        <dbReference type="Proteomes" id="UP000003448"/>
    </source>
</evidence>
<comment type="caution">
    <text evidence="1">The sequence shown here is derived from an EMBL/GenBank/DDBJ whole genome shotgun (WGS) entry which is preliminary data.</text>
</comment>
<dbReference type="GO" id="GO:0006044">
    <property type="term" value="P:N-acetylglucosamine metabolic process"/>
    <property type="evidence" value="ECO:0007669"/>
    <property type="project" value="TreeGrafter"/>
</dbReference>
<dbReference type="InterPro" id="IPR027417">
    <property type="entry name" value="P-loop_NTPase"/>
</dbReference>
<dbReference type="InterPro" id="IPR051135">
    <property type="entry name" value="Gal/GlcNAc/GalNAc_ST"/>
</dbReference>
<dbReference type="AlphaFoldDB" id="I0L9S4"/>
<dbReference type="eggNOG" id="COG4424">
    <property type="taxonomic scope" value="Bacteria"/>
</dbReference>
<reference evidence="2" key="1">
    <citation type="journal article" date="2012" name="J. Bacteriol.">
        <title>Genome Sequence of Micromonospora lupini Lupac 08, Isolated from Root Nodules of Lupinus angustifolius.</title>
        <authorList>
            <person name="Alonso-Vega P."/>
            <person name="Normand P."/>
            <person name="Bacigalupe R."/>
            <person name="Pujic P."/>
            <person name="Lajus A."/>
            <person name="Vallenet D."/>
            <person name="Carro L."/>
            <person name="Coll P."/>
            <person name="Trujillo M.E."/>
        </authorList>
    </citation>
    <scope>NUCLEOTIDE SEQUENCE [LARGE SCALE GENOMIC DNA]</scope>
    <source>
        <strain evidence="2">Lupac 08</strain>
    </source>
</reference>
<dbReference type="PANTHER" id="PTHR10704">
    <property type="entry name" value="CARBOHYDRATE SULFOTRANSFERASE"/>
    <property type="match status" value="1"/>
</dbReference>
<gene>
    <name evidence="1" type="ORF">MILUP08_45454</name>
</gene>
<keyword evidence="2" id="KW-1185">Reference proteome</keyword>
<dbReference type="RefSeq" id="WP_007463651.1">
    <property type="nucleotide sequence ID" value="NZ_HF570108.1"/>
</dbReference>
<evidence type="ECO:0000313" key="1">
    <source>
        <dbReference type="EMBL" id="CCH20571.1"/>
    </source>
</evidence>
<dbReference type="EMBL" id="CAIE01000039">
    <property type="protein sequence ID" value="CCH20571.1"/>
    <property type="molecule type" value="Genomic_DNA"/>
</dbReference>
<dbReference type="Gene3D" id="3.40.50.300">
    <property type="entry name" value="P-loop containing nucleotide triphosphate hydrolases"/>
    <property type="match status" value="1"/>
</dbReference>